<gene>
    <name evidence="1" type="ORF">MNOR_LOCUS25779</name>
</gene>
<comment type="caution">
    <text evidence="1">The sequence shown here is derived from an EMBL/GenBank/DDBJ whole genome shotgun (WGS) entry which is preliminary data.</text>
</comment>
<dbReference type="Proteomes" id="UP001497623">
    <property type="component" value="Unassembled WGS sequence"/>
</dbReference>
<accession>A0AAV2RIQ0</accession>
<sequence length="110" mass="11651">LTISLHLDLVYTLYQHSHSQIMFTNMKTVVTLLSVVGMAHCAVLRVANNVVLSAPDTSVALGAAPANTMRLQVISSKAVQEPIVNSKASPVVIPTPLSPVVQINVPVLKA</sequence>
<dbReference type="EMBL" id="CAXKWB010024997">
    <property type="protein sequence ID" value="CAL4127100.1"/>
    <property type="molecule type" value="Genomic_DNA"/>
</dbReference>
<name>A0AAV2RIQ0_MEGNR</name>
<feature type="non-terminal residue" evidence="1">
    <location>
        <position position="110"/>
    </location>
</feature>
<feature type="non-terminal residue" evidence="1">
    <location>
        <position position="1"/>
    </location>
</feature>
<reference evidence="1 2" key="1">
    <citation type="submission" date="2024-05" db="EMBL/GenBank/DDBJ databases">
        <authorList>
            <person name="Wallberg A."/>
        </authorList>
    </citation>
    <scope>NUCLEOTIDE SEQUENCE [LARGE SCALE GENOMIC DNA]</scope>
</reference>
<proteinExistence type="predicted"/>
<protein>
    <submittedName>
        <fullName evidence="1">Uncharacterized protein</fullName>
    </submittedName>
</protein>
<keyword evidence="2" id="KW-1185">Reference proteome</keyword>
<evidence type="ECO:0000313" key="1">
    <source>
        <dbReference type="EMBL" id="CAL4127100.1"/>
    </source>
</evidence>
<dbReference type="AlphaFoldDB" id="A0AAV2RIQ0"/>
<evidence type="ECO:0000313" key="2">
    <source>
        <dbReference type="Proteomes" id="UP001497623"/>
    </source>
</evidence>
<organism evidence="1 2">
    <name type="scientific">Meganyctiphanes norvegica</name>
    <name type="common">Northern krill</name>
    <name type="synonym">Thysanopoda norvegica</name>
    <dbReference type="NCBI Taxonomy" id="48144"/>
    <lineage>
        <taxon>Eukaryota</taxon>
        <taxon>Metazoa</taxon>
        <taxon>Ecdysozoa</taxon>
        <taxon>Arthropoda</taxon>
        <taxon>Crustacea</taxon>
        <taxon>Multicrustacea</taxon>
        <taxon>Malacostraca</taxon>
        <taxon>Eumalacostraca</taxon>
        <taxon>Eucarida</taxon>
        <taxon>Euphausiacea</taxon>
        <taxon>Euphausiidae</taxon>
        <taxon>Meganyctiphanes</taxon>
    </lineage>
</organism>